<dbReference type="GO" id="GO:0003887">
    <property type="term" value="F:DNA-directed DNA polymerase activity"/>
    <property type="evidence" value="ECO:0007669"/>
    <property type="project" value="UniProtKB-KW"/>
</dbReference>
<evidence type="ECO:0000259" key="11">
    <source>
        <dbReference type="SMART" id="SM00986"/>
    </source>
</evidence>
<dbReference type="EMBL" id="MT141366">
    <property type="protein sequence ID" value="QJA59357.1"/>
    <property type="molecule type" value="Genomic_DNA"/>
</dbReference>
<dbReference type="InterPro" id="IPR002562">
    <property type="entry name" value="3'-5'_exonuclease_dom"/>
</dbReference>
<protein>
    <recommendedName>
        <fullName evidence="2">DNA-directed DNA polymerase</fullName>
        <ecNumber evidence="2">2.7.7.7</ecNumber>
    </recommendedName>
</protein>
<dbReference type="PANTHER" id="PTHR10133:SF27">
    <property type="entry name" value="DNA POLYMERASE NU"/>
    <property type="match status" value="1"/>
</dbReference>
<evidence type="ECO:0000259" key="9">
    <source>
        <dbReference type="SMART" id="SM00474"/>
    </source>
</evidence>
<dbReference type="SMART" id="SM00474">
    <property type="entry name" value="35EXOc"/>
    <property type="match status" value="1"/>
</dbReference>
<feature type="domain" description="DNA-directed DNA polymerase family A palm" evidence="10">
    <location>
        <begin position="507"/>
        <end position="695"/>
    </location>
</feature>
<dbReference type="InterPro" id="IPR036895">
    <property type="entry name" value="Uracil-DNA_glycosylase-like_sf"/>
</dbReference>
<dbReference type="Pfam" id="PF03167">
    <property type="entry name" value="UDG"/>
    <property type="match status" value="1"/>
</dbReference>
<dbReference type="Pfam" id="PF01612">
    <property type="entry name" value="DNA_pol_A_exo1"/>
    <property type="match status" value="1"/>
</dbReference>
<comment type="similarity">
    <text evidence="1">Belongs to the DNA polymerase type-A family.</text>
</comment>
<keyword evidence="5" id="KW-0235">DNA replication</keyword>
<dbReference type="Gene3D" id="3.30.70.370">
    <property type="match status" value="1"/>
</dbReference>
<dbReference type="CDD" id="cd10030">
    <property type="entry name" value="UDG-F4_TTUDGA_SPO1dp_like"/>
    <property type="match status" value="1"/>
</dbReference>
<evidence type="ECO:0000259" key="10">
    <source>
        <dbReference type="SMART" id="SM00482"/>
    </source>
</evidence>
<dbReference type="PANTHER" id="PTHR10133">
    <property type="entry name" value="DNA POLYMERASE I"/>
    <property type="match status" value="1"/>
</dbReference>
<feature type="domain" description="Uracil-DNA glycosylase-like" evidence="11">
    <location>
        <begin position="15"/>
        <end position="171"/>
    </location>
</feature>
<gene>
    <name evidence="12" type="ORF">MM415B01304_0013</name>
</gene>
<dbReference type="InterPro" id="IPR036397">
    <property type="entry name" value="RNaseH_sf"/>
</dbReference>
<dbReference type="Pfam" id="PF00476">
    <property type="entry name" value="DNA_pol_A"/>
    <property type="match status" value="1"/>
</dbReference>
<dbReference type="GO" id="GO:0006261">
    <property type="term" value="P:DNA-templated DNA replication"/>
    <property type="evidence" value="ECO:0007669"/>
    <property type="project" value="InterPro"/>
</dbReference>
<evidence type="ECO:0000256" key="6">
    <source>
        <dbReference type="ARBA" id="ARBA00022932"/>
    </source>
</evidence>
<feature type="domain" description="3'-5' exonuclease" evidence="9">
    <location>
        <begin position="187"/>
        <end position="360"/>
    </location>
</feature>
<reference evidence="12" key="1">
    <citation type="submission" date="2020-03" db="EMBL/GenBank/DDBJ databases">
        <title>The deep terrestrial virosphere.</title>
        <authorList>
            <person name="Holmfeldt K."/>
            <person name="Nilsson E."/>
            <person name="Simone D."/>
            <person name="Lopez-Fernandez M."/>
            <person name="Wu X."/>
            <person name="de Brujin I."/>
            <person name="Lundin D."/>
            <person name="Andersson A."/>
            <person name="Bertilsson S."/>
            <person name="Dopson M."/>
        </authorList>
    </citation>
    <scope>NUCLEOTIDE SEQUENCE</scope>
    <source>
        <strain evidence="12">MM415B01304</strain>
    </source>
</reference>
<keyword evidence="4" id="KW-0548">Nucleotidyltransferase</keyword>
<evidence type="ECO:0000256" key="2">
    <source>
        <dbReference type="ARBA" id="ARBA00012417"/>
    </source>
</evidence>
<dbReference type="Gene3D" id="1.20.1060.10">
    <property type="entry name" value="Taq DNA Polymerase, Chain T, domain 4"/>
    <property type="match status" value="1"/>
</dbReference>
<dbReference type="EC" id="2.7.7.7" evidence="2"/>
<dbReference type="Gene3D" id="3.40.470.10">
    <property type="entry name" value="Uracil-DNA glycosylase-like domain"/>
    <property type="match status" value="1"/>
</dbReference>
<proteinExistence type="inferred from homology"/>
<dbReference type="SMART" id="SM00987">
    <property type="entry name" value="UreE_C"/>
    <property type="match status" value="1"/>
</dbReference>
<dbReference type="Gene3D" id="1.10.150.20">
    <property type="entry name" value="5' to 3' exonuclease, C-terminal subdomain"/>
    <property type="match status" value="1"/>
</dbReference>
<dbReference type="InterPro" id="IPR001098">
    <property type="entry name" value="DNA-dir_DNA_pol_A_palm_dom"/>
</dbReference>
<dbReference type="InterPro" id="IPR005122">
    <property type="entry name" value="Uracil-DNA_glycosylase-like"/>
</dbReference>
<dbReference type="SUPFAM" id="SSF56672">
    <property type="entry name" value="DNA/RNA polymerases"/>
    <property type="match status" value="1"/>
</dbReference>
<dbReference type="GO" id="GO:0008408">
    <property type="term" value="F:3'-5' exonuclease activity"/>
    <property type="evidence" value="ECO:0007669"/>
    <property type="project" value="InterPro"/>
</dbReference>
<organism evidence="12">
    <name type="scientific">viral metagenome</name>
    <dbReference type="NCBI Taxonomy" id="1070528"/>
    <lineage>
        <taxon>unclassified sequences</taxon>
        <taxon>metagenomes</taxon>
        <taxon>organismal metagenomes</taxon>
    </lineage>
</organism>
<evidence type="ECO:0000256" key="5">
    <source>
        <dbReference type="ARBA" id="ARBA00022705"/>
    </source>
</evidence>
<dbReference type="InterPro" id="IPR002298">
    <property type="entry name" value="DNA_polymerase_A"/>
</dbReference>
<dbReference type="SUPFAM" id="SSF52141">
    <property type="entry name" value="Uracil-DNA glycosylase-like"/>
    <property type="match status" value="1"/>
</dbReference>
<dbReference type="PROSITE" id="PS00447">
    <property type="entry name" value="DNA_POLYMERASE_A"/>
    <property type="match status" value="1"/>
</dbReference>
<evidence type="ECO:0000256" key="3">
    <source>
        <dbReference type="ARBA" id="ARBA00022679"/>
    </source>
</evidence>
<dbReference type="Gene3D" id="3.30.420.10">
    <property type="entry name" value="Ribonuclease H-like superfamily/Ribonuclease H"/>
    <property type="match status" value="1"/>
</dbReference>
<dbReference type="PRINTS" id="PR00868">
    <property type="entry name" value="DNAPOLI"/>
</dbReference>
<keyword evidence="7" id="KW-0238">DNA-binding</keyword>
<evidence type="ECO:0000256" key="1">
    <source>
        <dbReference type="ARBA" id="ARBA00007705"/>
    </source>
</evidence>
<dbReference type="InterPro" id="IPR043502">
    <property type="entry name" value="DNA/RNA_pol_sf"/>
</dbReference>
<sequence length="737" mass="83412">MNCEQCTLDGNQCPNFIPQRVQYPMLFVGQAPGKTEIITKMPFTGSAGKMLFSLCQSAALVKREIPQANLTLCKPPDDGKGNDRPPSAFEIQCCEESLKEVIDEVRPELICAFGTLATKELTGLGPISSLHGAFHPLLPRWEHSCQVLCCYHPSFIMRQRQQIPVAIKDLSLVHKFFTSGVEVREEVDFLLDPDVDELINYLQGGRKEITDFDTETTGLNKRRDKVIGCSFSNTPTSACALYFTENDSRLSIVKEFLEDASFEKSTQNGSYDIEMVFNSLGIKVEGWSFDTKVAEQMLNSDLPKDLDHLRAMYTNMEPYKPSKREVKDIQYWGKDRMLIYAAKDALCTGLVRRGQEPLLTQVQRDLILRLLLPASLALNKMERRGMLVDVNTLAVMYANVIPEIEQLAWEVRQEIGISISSPKQVTEYFGLGSSDRKVLEDLVSKGHEQKEVIDKILRHRDLSKGASTFLRGVYERLEDGRIHTEYNISGTGTGRLSSKNPNLQNVQKRFRAIYVAEPGHVVLSGDYKQLELRVASVLAPCEVLAQALKDGVDVHGQILEQIIEYIPERLKWNGRMIAKTVVFGTLYGRSPRTIAIYFGVSIQTAEYWQEMCFSQFPGLKKYCTERMIDYRKRGYITTPFGRKRYIQTYMQAVNAPIQSSANDIKLGALVQLDQRGLDLRLDVHDAIVCVAPKSKAMKVAREMKEAMECPVKELNNVSFAVEIEKGDNWYELKKVEV</sequence>
<dbReference type="InterPro" id="IPR012337">
    <property type="entry name" value="RNaseH-like_sf"/>
</dbReference>
<comment type="catalytic activity">
    <reaction evidence="8">
        <text>DNA(n) + a 2'-deoxyribonucleoside 5'-triphosphate = DNA(n+1) + diphosphate</text>
        <dbReference type="Rhea" id="RHEA:22508"/>
        <dbReference type="Rhea" id="RHEA-COMP:17339"/>
        <dbReference type="Rhea" id="RHEA-COMP:17340"/>
        <dbReference type="ChEBI" id="CHEBI:33019"/>
        <dbReference type="ChEBI" id="CHEBI:61560"/>
        <dbReference type="ChEBI" id="CHEBI:173112"/>
        <dbReference type="EC" id="2.7.7.7"/>
    </reaction>
</comment>
<name>A0A6M3IQG9_9ZZZZ</name>
<keyword evidence="3" id="KW-0808">Transferase</keyword>
<evidence type="ECO:0000256" key="4">
    <source>
        <dbReference type="ARBA" id="ARBA00022695"/>
    </source>
</evidence>
<dbReference type="GO" id="GO:0003677">
    <property type="term" value="F:DNA binding"/>
    <property type="evidence" value="ECO:0007669"/>
    <property type="project" value="UniProtKB-KW"/>
</dbReference>
<dbReference type="SMART" id="SM00986">
    <property type="entry name" value="UDG"/>
    <property type="match status" value="1"/>
</dbReference>
<accession>A0A6M3IQG9</accession>
<evidence type="ECO:0000256" key="8">
    <source>
        <dbReference type="ARBA" id="ARBA00049244"/>
    </source>
</evidence>
<dbReference type="AlphaFoldDB" id="A0A6M3IQG9"/>
<dbReference type="GO" id="GO:0006302">
    <property type="term" value="P:double-strand break repair"/>
    <property type="evidence" value="ECO:0007669"/>
    <property type="project" value="TreeGrafter"/>
</dbReference>
<dbReference type="InterPro" id="IPR019760">
    <property type="entry name" value="DNA-dir_DNA_pol_A_CS"/>
</dbReference>
<dbReference type="SUPFAM" id="SSF53098">
    <property type="entry name" value="Ribonuclease H-like"/>
    <property type="match status" value="1"/>
</dbReference>
<dbReference type="SMART" id="SM00482">
    <property type="entry name" value="POLAc"/>
    <property type="match status" value="1"/>
</dbReference>
<evidence type="ECO:0000313" key="12">
    <source>
        <dbReference type="EMBL" id="QJA59357.1"/>
    </source>
</evidence>
<keyword evidence="6" id="KW-0239">DNA-directed DNA polymerase</keyword>
<evidence type="ECO:0000256" key="7">
    <source>
        <dbReference type="ARBA" id="ARBA00023125"/>
    </source>
</evidence>